<feature type="binding site" evidence="12">
    <location>
        <position position="98"/>
    </location>
    <ligand>
        <name>GTP</name>
        <dbReference type="ChEBI" id="CHEBI:37565"/>
    </ligand>
</feature>
<dbReference type="GO" id="GO:0005525">
    <property type="term" value="F:GTP binding"/>
    <property type="evidence" value="ECO:0007669"/>
    <property type="project" value="UniProtKB-UniRule"/>
</dbReference>
<feature type="binding site" evidence="12">
    <location>
        <position position="27"/>
    </location>
    <ligand>
        <name>[4Fe-4S] cluster</name>
        <dbReference type="ChEBI" id="CHEBI:49883"/>
        <label>1</label>
        <note>4Fe-4S-S-AdoMet</note>
    </ligand>
</feature>
<comment type="pathway">
    <text evidence="12">Cofactor biosynthesis; molybdopterin biosynthesis.</text>
</comment>
<evidence type="ECO:0000313" key="15">
    <source>
        <dbReference type="Proteomes" id="UP000193749"/>
    </source>
</evidence>
<keyword evidence="9 12" id="KW-0501">Molybdenum cofactor biosynthesis</keyword>
<evidence type="ECO:0000256" key="9">
    <source>
        <dbReference type="ARBA" id="ARBA00023150"/>
    </source>
</evidence>
<dbReference type="InterPro" id="IPR040064">
    <property type="entry name" value="MoaA-like"/>
</dbReference>
<evidence type="ECO:0000256" key="8">
    <source>
        <dbReference type="ARBA" id="ARBA00023134"/>
    </source>
</evidence>
<sequence length="328" mass="36856">MSQLTDSYARSFYYLRLSVTDVCNFRCTYCLPEGYKPQGTRNKSFLSLDEIRRVTRAFAAAGTEKVRLTGGEPSLRRDFTDIIAAVRENDAIRQIAVTTNGYRLARDVGEWRAAGLTALNVSVDSLDARQFHAITGQDKFHQVMAGIDAAFEAGFAQVKVNSVLMRDVNSHSLDTFLQWIRTRPIQLRFIELMETGEGGELFRRHHISGEVIRDQLIMQGWQRQPRGRSDGPAQVFRHPDYQGEIGLIMPYAKDFCASCNRLRVSAIGNLHLCLFGDGGVPLRDLLASDDQQDELQARIAWSLGQKKQTHFLHQGNTGITQNLSFIGG</sequence>
<feature type="binding site" evidence="12">
    <location>
        <position position="259"/>
    </location>
    <ligand>
        <name>[4Fe-4S] cluster</name>
        <dbReference type="ChEBI" id="CHEBI:49883"/>
        <label>2</label>
        <note>4Fe-4S-substrate</note>
    </ligand>
</feature>
<feature type="binding site" evidence="12">
    <location>
        <position position="273"/>
    </location>
    <ligand>
        <name>[4Fe-4S] cluster</name>
        <dbReference type="ChEBI" id="CHEBI:49883"/>
        <label>2</label>
        <note>4Fe-4S-substrate</note>
    </ligand>
</feature>
<dbReference type="PANTHER" id="PTHR22960:SF28">
    <property type="entry name" value="GTP 3',8-CYCLASE"/>
    <property type="match status" value="1"/>
</dbReference>
<feature type="binding site" evidence="12">
    <location>
        <position position="16"/>
    </location>
    <ligand>
        <name>GTP</name>
        <dbReference type="ChEBI" id="CHEBI:37565"/>
    </ligand>
</feature>
<feature type="domain" description="Radical SAM core" evidence="13">
    <location>
        <begin position="7"/>
        <end position="234"/>
    </location>
</feature>
<keyword evidence="6 12" id="KW-0408">Iron</keyword>
<dbReference type="GO" id="GO:0061798">
    <property type="term" value="F:GTP 3',8'-cyclase activity"/>
    <property type="evidence" value="ECO:0007669"/>
    <property type="project" value="UniProtKB-UniRule"/>
</dbReference>
<dbReference type="GO" id="GO:0006777">
    <property type="term" value="P:Mo-molybdopterin cofactor biosynthetic process"/>
    <property type="evidence" value="ECO:0007669"/>
    <property type="project" value="UniProtKB-UniRule"/>
</dbReference>
<dbReference type="SFLD" id="SFLDG01383">
    <property type="entry name" value="cyclic_pyranopterin_phosphate"/>
    <property type="match status" value="1"/>
</dbReference>
<keyword evidence="7 12" id="KW-0411">Iron-sulfur</keyword>
<feature type="binding site" evidence="12">
    <location>
        <position position="29"/>
    </location>
    <ligand>
        <name>S-adenosyl-L-methionine</name>
        <dbReference type="ChEBI" id="CHEBI:59789"/>
    </ligand>
</feature>
<feature type="binding site" evidence="12">
    <location>
        <position position="67"/>
    </location>
    <ligand>
        <name>GTP</name>
        <dbReference type="ChEBI" id="CHEBI:37565"/>
    </ligand>
</feature>
<feature type="binding site" evidence="12">
    <location>
        <position position="23"/>
    </location>
    <ligand>
        <name>[4Fe-4S] cluster</name>
        <dbReference type="ChEBI" id="CHEBI:49883"/>
        <label>1</label>
        <note>4Fe-4S-S-AdoMet</note>
    </ligand>
</feature>
<evidence type="ECO:0000259" key="13">
    <source>
        <dbReference type="PROSITE" id="PS51918"/>
    </source>
</evidence>
<dbReference type="EMBL" id="MLJI01000001">
    <property type="protein sequence ID" value="ORM92905.1"/>
    <property type="molecule type" value="Genomic_DNA"/>
</dbReference>
<dbReference type="InterPro" id="IPR007197">
    <property type="entry name" value="rSAM"/>
</dbReference>
<proteinExistence type="inferred from homology"/>
<keyword evidence="15" id="KW-1185">Reference proteome</keyword>
<dbReference type="SUPFAM" id="SSF102114">
    <property type="entry name" value="Radical SAM enzymes"/>
    <property type="match status" value="1"/>
</dbReference>
<comment type="subunit">
    <text evidence="12">Monomer and homodimer.</text>
</comment>
<keyword evidence="2 12" id="KW-0004">4Fe-4S</keyword>
<evidence type="ECO:0000256" key="1">
    <source>
        <dbReference type="ARBA" id="ARBA00012167"/>
    </source>
</evidence>
<dbReference type="PANTHER" id="PTHR22960">
    <property type="entry name" value="MOLYBDOPTERIN COFACTOR SYNTHESIS PROTEIN A"/>
    <property type="match status" value="1"/>
</dbReference>
<dbReference type="FunFam" id="3.20.20.70:FF:000057">
    <property type="entry name" value="GTP 3',8-cyclase"/>
    <property type="match status" value="1"/>
</dbReference>
<dbReference type="CDD" id="cd01335">
    <property type="entry name" value="Radical_SAM"/>
    <property type="match status" value="1"/>
</dbReference>
<dbReference type="SFLD" id="SFLDG01386">
    <property type="entry name" value="main_SPASM_domain-containing"/>
    <property type="match status" value="1"/>
</dbReference>
<dbReference type="InterPro" id="IPR010505">
    <property type="entry name" value="MoaA_twitch"/>
</dbReference>
<keyword evidence="4 12" id="KW-0479">Metal-binding</keyword>
<feature type="binding site" evidence="12">
    <location>
        <position position="159"/>
    </location>
    <ligand>
        <name>GTP</name>
        <dbReference type="ChEBI" id="CHEBI:37565"/>
    </ligand>
</feature>
<dbReference type="InterPro" id="IPR000385">
    <property type="entry name" value="MoaA_NifB_PqqE_Fe-S-bd_CS"/>
</dbReference>
<keyword evidence="5 12" id="KW-0547">Nucleotide-binding</keyword>
<dbReference type="SFLD" id="SFLDS00029">
    <property type="entry name" value="Radical_SAM"/>
    <property type="match status" value="1"/>
</dbReference>
<dbReference type="UniPathway" id="UPA00344"/>
<evidence type="ECO:0000256" key="7">
    <source>
        <dbReference type="ARBA" id="ARBA00023014"/>
    </source>
</evidence>
<dbReference type="Pfam" id="PF06463">
    <property type="entry name" value="Mob_synth_C"/>
    <property type="match status" value="1"/>
</dbReference>
<dbReference type="InterPro" id="IPR006638">
    <property type="entry name" value="Elp3/MiaA/NifB-like_rSAM"/>
</dbReference>
<name>A0A1X1ESX6_PANCY</name>
<dbReference type="OrthoDB" id="9763993at2"/>
<comment type="similarity">
    <text evidence="12">Belongs to the radical SAM superfamily. MoaA family.</text>
</comment>
<feature type="binding site" evidence="12">
    <location>
        <position position="30"/>
    </location>
    <ligand>
        <name>[4Fe-4S] cluster</name>
        <dbReference type="ChEBI" id="CHEBI:49883"/>
        <label>1</label>
        <note>4Fe-4S-S-AdoMet</note>
    </ligand>
</feature>
<dbReference type="Gene3D" id="3.20.20.70">
    <property type="entry name" value="Aldolase class I"/>
    <property type="match status" value="1"/>
</dbReference>
<comment type="catalytic activity">
    <reaction evidence="11 12">
        <text>GTP + AH2 + S-adenosyl-L-methionine = (8S)-3',8-cyclo-7,8-dihydroguanosine 5'-triphosphate + 5'-deoxyadenosine + L-methionine + A + H(+)</text>
        <dbReference type="Rhea" id="RHEA:49576"/>
        <dbReference type="ChEBI" id="CHEBI:13193"/>
        <dbReference type="ChEBI" id="CHEBI:15378"/>
        <dbReference type="ChEBI" id="CHEBI:17319"/>
        <dbReference type="ChEBI" id="CHEBI:17499"/>
        <dbReference type="ChEBI" id="CHEBI:37565"/>
        <dbReference type="ChEBI" id="CHEBI:57844"/>
        <dbReference type="ChEBI" id="CHEBI:59789"/>
        <dbReference type="ChEBI" id="CHEBI:131766"/>
        <dbReference type="EC" id="4.1.99.22"/>
    </reaction>
</comment>
<comment type="function">
    <text evidence="12">Catalyzes the cyclization of GTP to (8S)-3',8-cyclo-7,8-dihydroguanosine 5'-triphosphate.</text>
</comment>
<accession>A0A1X1ESX6</accession>
<feature type="binding site" evidence="12">
    <location>
        <position position="193"/>
    </location>
    <ligand>
        <name>S-adenosyl-L-methionine</name>
        <dbReference type="ChEBI" id="CHEBI:59789"/>
    </ligand>
</feature>
<evidence type="ECO:0000313" key="14">
    <source>
        <dbReference type="EMBL" id="ORM92905.1"/>
    </source>
</evidence>
<evidence type="ECO:0000256" key="4">
    <source>
        <dbReference type="ARBA" id="ARBA00022723"/>
    </source>
</evidence>
<feature type="binding site" evidence="12">
    <location>
        <position position="71"/>
    </location>
    <ligand>
        <name>S-adenosyl-L-methionine</name>
        <dbReference type="ChEBI" id="CHEBI:59789"/>
    </ligand>
</feature>
<gene>
    <name evidence="12 14" type="primary">moaA</name>
    <name evidence="14" type="ORF">HA50_05900</name>
</gene>
<feature type="binding site" evidence="12">
    <location>
        <begin position="261"/>
        <end position="263"/>
    </location>
    <ligand>
        <name>GTP</name>
        <dbReference type="ChEBI" id="CHEBI:37565"/>
    </ligand>
</feature>
<dbReference type="Pfam" id="PF04055">
    <property type="entry name" value="Radical_SAM"/>
    <property type="match status" value="1"/>
</dbReference>
<dbReference type="CDD" id="cd21117">
    <property type="entry name" value="Twitch_MoaA"/>
    <property type="match status" value="1"/>
</dbReference>
<dbReference type="HAMAP" id="MF_01225_B">
    <property type="entry name" value="MoaA_B"/>
    <property type="match status" value="1"/>
</dbReference>
<evidence type="ECO:0000256" key="10">
    <source>
        <dbReference type="ARBA" id="ARBA00023239"/>
    </source>
</evidence>
<dbReference type="GO" id="GO:1904047">
    <property type="term" value="F:S-adenosyl-L-methionine binding"/>
    <property type="evidence" value="ECO:0007669"/>
    <property type="project" value="UniProtKB-UniRule"/>
</dbReference>
<comment type="cofactor">
    <cofactor evidence="12">
        <name>[4Fe-4S] cluster</name>
        <dbReference type="ChEBI" id="CHEBI:49883"/>
    </cofactor>
    <text evidence="12">Binds 2 [4Fe-4S] clusters. Binds 1 [4Fe-4S] cluster coordinated with 3 cysteines and an exchangeable S-adenosyl-L-methionine and 1 [4Fe-4S] cluster coordinated with 3 cysteines and the GTP-derived substrate.</text>
</comment>
<evidence type="ECO:0000256" key="11">
    <source>
        <dbReference type="ARBA" id="ARBA00048697"/>
    </source>
</evidence>
<dbReference type="PROSITE" id="PS51918">
    <property type="entry name" value="RADICAL_SAM"/>
    <property type="match status" value="1"/>
</dbReference>
<feature type="binding site" evidence="12">
    <location>
        <position position="256"/>
    </location>
    <ligand>
        <name>[4Fe-4S] cluster</name>
        <dbReference type="ChEBI" id="CHEBI:49883"/>
        <label>2</label>
        <note>4Fe-4S-substrate</note>
    </ligand>
</feature>
<dbReference type="InterPro" id="IPR050105">
    <property type="entry name" value="MoCo_biosynth_MoaA/MoaC"/>
</dbReference>
<dbReference type="AlphaFoldDB" id="A0A1X1ESX6"/>
<dbReference type="GO" id="GO:0061799">
    <property type="term" value="F:cyclic pyranopterin monophosphate synthase activity"/>
    <property type="evidence" value="ECO:0007669"/>
    <property type="project" value="TreeGrafter"/>
</dbReference>
<evidence type="ECO:0000256" key="2">
    <source>
        <dbReference type="ARBA" id="ARBA00022485"/>
    </source>
</evidence>
<dbReference type="Proteomes" id="UP000193749">
    <property type="component" value="Unassembled WGS sequence"/>
</dbReference>
<organism evidence="14 15">
    <name type="scientific">Pantoea cypripedii</name>
    <name type="common">Pectobacterium cypripedii</name>
    <name type="synonym">Erwinia cypripedii</name>
    <dbReference type="NCBI Taxonomy" id="55209"/>
    <lineage>
        <taxon>Bacteria</taxon>
        <taxon>Pseudomonadati</taxon>
        <taxon>Pseudomonadota</taxon>
        <taxon>Gammaproteobacteria</taxon>
        <taxon>Enterobacterales</taxon>
        <taxon>Erwiniaceae</taxon>
        <taxon>Pantoea</taxon>
    </lineage>
</organism>
<keyword evidence="3 12" id="KW-0949">S-adenosyl-L-methionine</keyword>
<keyword evidence="8 12" id="KW-0342">GTP-binding</keyword>
<dbReference type="STRING" id="55209.HA50_05900"/>
<dbReference type="EC" id="4.1.99.22" evidence="1 12"/>
<dbReference type="SFLD" id="SFLDG01067">
    <property type="entry name" value="SPASM/twitch_domain_containing"/>
    <property type="match status" value="1"/>
</dbReference>
<feature type="binding site" evidence="12">
    <location>
        <position position="122"/>
    </location>
    <ligand>
        <name>S-adenosyl-L-methionine</name>
        <dbReference type="ChEBI" id="CHEBI:59789"/>
    </ligand>
</feature>
<dbReference type="InterPro" id="IPR058240">
    <property type="entry name" value="rSAM_sf"/>
</dbReference>
<dbReference type="RefSeq" id="WP_084873570.1">
    <property type="nucleotide sequence ID" value="NZ_JAGGMY010000001.1"/>
</dbReference>
<dbReference type="GO" id="GO:0051539">
    <property type="term" value="F:4 iron, 4 sulfur cluster binding"/>
    <property type="evidence" value="ECO:0007669"/>
    <property type="project" value="UniProtKB-UniRule"/>
</dbReference>
<protein>
    <recommendedName>
        <fullName evidence="1 12">GTP 3',8-cyclase</fullName>
        <ecNumber evidence="1 12">4.1.99.22</ecNumber>
    </recommendedName>
    <alternativeName>
        <fullName evidence="12">Molybdenum cofactor biosynthesis protein A</fullName>
    </alternativeName>
</protein>
<dbReference type="InterPro" id="IPR013785">
    <property type="entry name" value="Aldolase_TIM"/>
</dbReference>
<dbReference type="NCBIfam" id="TIGR02666">
    <property type="entry name" value="moaA"/>
    <property type="match status" value="1"/>
</dbReference>
<evidence type="ECO:0000256" key="6">
    <source>
        <dbReference type="ARBA" id="ARBA00023004"/>
    </source>
</evidence>
<evidence type="ECO:0000256" key="3">
    <source>
        <dbReference type="ARBA" id="ARBA00022691"/>
    </source>
</evidence>
<dbReference type="InterPro" id="IPR013483">
    <property type="entry name" value="MoaA"/>
</dbReference>
<reference evidence="14 15" key="1">
    <citation type="journal article" date="2017" name="Antonie Van Leeuwenhoek">
        <title>Phylogenomic resolution of the bacterial genus Pantoea and its relationship with Erwinia and Tatumella.</title>
        <authorList>
            <person name="Palmer M."/>
            <person name="Steenkamp E.T."/>
            <person name="Coetzee M.P."/>
            <person name="Chan W.Y."/>
            <person name="van Zyl E."/>
            <person name="De Maayer P."/>
            <person name="Coutinho T.A."/>
            <person name="Blom J."/>
            <person name="Smits T.H."/>
            <person name="Duffy B."/>
            <person name="Venter S.N."/>
        </authorList>
    </citation>
    <scope>NUCLEOTIDE SEQUENCE [LARGE SCALE GENOMIC DNA]</scope>
    <source>
        <strain evidence="14 15">LMG 2657</strain>
    </source>
</reference>
<evidence type="ECO:0000256" key="5">
    <source>
        <dbReference type="ARBA" id="ARBA00022741"/>
    </source>
</evidence>
<comment type="caution">
    <text evidence="14">The sequence shown here is derived from an EMBL/GenBank/DDBJ whole genome shotgun (WGS) entry which is preliminary data.</text>
</comment>
<evidence type="ECO:0000256" key="12">
    <source>
        <dbReference type="HAMAP-Rule" id="MF_01225"/>
    </source>
</evidence>
<dbReference type="PROSITE" id="PS01305">
    <property type="entry name" value="MOAA_NIFB_PQQE"/>
    <property type="match status" value="1"/>
</dbReference>
<dbReference type="SMART" id="SM00729">
    <property type="entry name" value="Elp3"/>
    <property type="match status" value="1"/>
</dbReference>
<keyword evidence="10 12" id="KW-0456">Lyase</keyword>
<dbReference type="GO" id="GO:0046872">
    <property type="term" value="F:metal ion binding"/>
    <property type="evidence" value="ECO:0007669"/>
    <property type="project" value="UniProtKB-KW"/>
</dbReference>